<dbReference type="EMBL" id="JACGWJ010000016">
    <property type="protein sequence ID" value="KAL0360942.1"/>
    <property type="molecule type" value="Genomic_DNA"/>
</dbReference>
<protein>
    <submittedName>
        <fullName evidence="1">Uncharacterized protein</fullName>
    </submittedName>
</protein>
<gene>
    <name evidence="1" type="ORF">Sradi_3778700</name>
</gene>
<evidence type="ECO:0000313" key="1">
    <source>
        <dbReference type="EMBL" id="KAL0360942.1"/>
    </source>
</evidence>
<reference evidence="1" key="1">
    <citation type="submission" date="2020-06" db="EMBL/GenBank/DDBJ databases">
        <authorList>
            <person name="Li T."/>
            <person name="Hu X."/>
            <person name="Zhang T."/>
            <person name="Song X."/>
            <person name="Zhang H."/>
            <person name="Dai N."/>
            <person name="Sheng W."/>
            <person name="Hou X."/>
            <person name="Wei L."/>
        </authorList>
    </citation>
    <scope>NUCLEOTIDE SEQUENCE</scope>
    <source>
        <strain evidence="1">G02</strain>
        <tissue evidence="1">Leaf</tissue>
    </source>
</reference>
<name>A0AAW2PZR1_SESRA</name>
<dbReference type="Gene3D" id="3.60.10.10">
    <property type="entry name" value="Endonuclease/exonuclease/phosphatase"/>
    <property type="match status" value="1"/>
</dbReference>
<organism evidence="1">
    <name type="scientific">Sesamum radiatum</name>
    <name type="common">Black benniseed</name>
    <dbReference type="NCBI Taxonomy" id="300843"/>
    <lineage>
        <taxon>Eukaryota</taxon>
        <taxon>Viridiplantae</taxon>
        <taxon>Streptophyta</taxon>
        <taxon>Embryophyta</taxon>
        <taxon>Tracheophyta</taxon>
        <taxon>Spermatophyta</taxon>
        <taxon>Magnoliopsida</taxon>
        <taxon>eudicotyledons</taxon>
        <taxon>Gunneridae</taxon>
        <taxon>Pentapetalae</taxon>
        <taxon>asterids</taxon>
        <taxon>lamiids</taxon>
        <taxon>Lamiales</taxon>
        <taxon>Pedaliaceae</taxon>
        <taxon>Sesamum</taxon>
    </lineage>
</organism>
<feature type="non-terminal residue" evidence="1">
    <location>
        <position position="1"/>
    </location>
</feature>
<proteinExistence type="predicted"/>
<comment type="caution">
    <text evidence="1">The sequence shown here is derived from an EMBL/GenBank/DDBJ whole genome shotgun (WGS) entry which is preliminary data.</text>
</comment>
<dbReference type="PANTHER" id="PTHR35218">
    <property type="entry name" value="RNASE H DOMAIN-CONTAINING PROTEIN"/>
    <property type="match status" value="1"/>
</dbReference>
<reference evidence="1" key="2">
    <citation type="journal article" date="2024" name="Plant">
        <title>Genomic evolution and insights into agronomic trait innovations of Sesamum species.</title>
        <authorList>
            <person name="Miao H."/>
            <person name="Wang L."/>
            <person name="Qu L."/>
            <person name="Liu H."/>
            <person name="Sun Y."/>
            <person name="Le M."/>
            <person name="Wang Q."/>
            <person name="Wei S."/>
            <person name="Zheng Y."/>
            <person name="Lin W."/>
            <person name="Duan Y."/>
            <person name="Cao H."/>
            <person name="Xiong S."/>
            <person name="Wang X."/>
            <person name="Wei L."/>
            <person name="Li C."/>
            <person name="Ma Q."/>
            <person name="Ju M."/>
            <person name="Zhao R."/>
            <person name="Li G."/>
            <person name="Mu C."/>
            <person name="Tian Q."/>
            <person name="Mei H."/>
            <person name="Zhang T."/>
            <person name="Gao T."/>
            <person name="Zhang H."/>
        </authorList>
    </citation>
    <scope>NUCLEOTIDE SEQUENCE</scope>
    <source>
        <strain evidence="1">G02</strain>
    </source>
</reference>
<sequence>HTLKELVHIHKPDLIFISETKCKAKRCDRIKEAVNYFGLGVDLVGKGGGLLLLWHKDINVWLQFFSNHHVDVTVKSKECPDHWRFTGFYGYAEVTRRKEGWKLLRGLSQMSVRPWLCVGDFIEVLDQQEK</sequence>
<accession>A0AAW2PZR1</accession>
<dbReference type="PANTHER" id="PTHR35218:SF9">
    <property type="entry name" value="ENDONUCLEASE_EXONUCLEASE_PHOSPHATASE DOMAIN-CONTAINING PROTEIN"/>
    <property type="match status" value="1"/>
</dbReference>
<dbReference type="SUPFAM" id="SSF56219">
    <property type="entry name" value="DNase I-like"/>
    <property type="match status" value="1"/>
</dbReference>
<dbReference type="AlphaFoldDB" id="A0AAW2PZR1"/>
<dbReference type="InterPro" id="IPR036691">
    <property type="entry name" value="Endo/exonu/phosph_ase_sf"/>
</dbReference>